<proteinExistence type="predicted"/>
<feature type="compositionally biased region" description="Basic residues" evidence="1">
    <location>
        <begin position="63"/>
        <end position="74"/>
    </location>
</feature>
<feature type="compositionally biased region" description="Basic and acidic residues" evidence="1">
    <location>
        <begin position="75"/>
        <end position="84"/>
    </location>
</feature>
<gene>
    <name evidence="2" type="ORF">LTRI10_LOCUS7011</name>
</gene>
<evidence type="ECO:0000256" key="1">
    <source>
        <dbReference type="SAM" id="MobiDB-lite"/>
    </source>
</evidence>
<sequence length="158" mass="18094">MIVVGVTTLSIDNATHALIFEINNALILDSLIKCRPRNMKDLQEQVSKYITLDETLQEATPNKRGRSPPPKRKRDSPPQRRADSPRAYGRPHGRSPPAFKKTGCRDARRDGIEPKAERPFTLLTEPFRTILQIIQEKKILIVWLAPMTKEPRKGKNKY</sequence>
<dbReference type="Proteomes" id="UP001497516">
    <property type="component" value="Chromosome 10"/>
</dbReference>
<keyword evidence="3" id="KW-1185">Reference proteome</keyword>
<evidence type="ECO:0000313" key="3">
    <source>
        <dbReference type="Proteomes" id="UP001497516"/>
    </source>
</evidence>
<dbReference type="EMBL" id="OZ034814">
    <property type="protein sequence ID" value="CAL1359533.1"/>
    <property type="molecule type" value="Genomic_DNA"/>
</dbReference>
<feature type="compositionally biased region" description="Basic and acidic residues" evidence="1">
    <location>
        <begin position="103"/>
        <end position="112"/>
    </location>
</feature>
<evidence type="ECO:0000313" key="2">
    <source>
        <dbReference type="EMBL" id="CAL1359533.1"/>
    </source>
</evidence>
<reference evidence="2 3" key="1">
    <citation type="submission" date="2024-04" db="EMBL/GenBank/DDBJ databases">
        <authorList>
            <person name="Fracassetti M."/>
        </authorList>
    </citation>
    <scope>NUCLEOTIDE SEQUENCE [LARGE SCALE GENOMIC DNA]</scope>
</reference>
<accession>A0AAV2CSI2</accession>
<feature type="region of interest" description="Disordered" evidence="1">
    <location>
        <begin position="53"/>
        <end position="112"/>
    </location>
</feature>
<dbReference type="AlphaFoldDB" id="A0AAV2CSI2"/>
<organism evidence="2 3">
    <name type="scientific">Linum trigynum</name>
    <dbReference type="NCBI Taxonomy" id="586398"/>
    <lineage>
        <taxon>Eukaryota</taxon>
        <taxon>Viridiplantae</taxon>
        <taxon>Streptophyta</taxon>
        <taxon>Embryophyta</taxon>
        <taxon>Tracheophyta</taxon>
        <taxon>Spermatophyta</taxon>
        <taxon>Magnoliopsida</taxon>
        <taxon>eudicotyledons</taxon>
        <taxon>Gunneridae</taxon>
        <taxon>Pentapetalae</taxon>
        <taxon>rosids</taxon>
        <taxon>fabids</taxon>
        <taxon>Malpighiales</taxon>
        <taxon>Linaceae</taxon>
        <taxon>Linum</taxon>
    </lineage>
</organism>
<protein>
    <submittedName>
        <fullName evidence="2">Uncharacterized protein</fullName>
    </submittedName>
</protein>
<name>A0AAV2CSI2_9ROSI</name>